<proteinExistence type="predicted"/>
<dbReference type="InterPro" id="IPR002491">
    <property type="entry name" value="ABC_transptr_periplasmic_BD"/>
</dbReference>
<sequence length="337" mass="37926">MRIIFLFLSLILLAGCNNQNSNDKKSDSSSAISVTDIQGNEINLAKPAEKIVCLFDPSVDVIYMLQAQDKLIGIPAETYFDSELYDYYKHIDSRILNKELATPGSNELASLESIIQLNPDLVIAQQLPESVIKTLQGMNIPVYIAAAARYEDLVKEMKDISILTGKAERGEELITYAKNKIKDLEERTALQGASPHKSVYFTWANGRIFSTAGRNSMMNDCLDLAGVENACPFEMDKPNINPETLIDWNPDMIVMWNDSPDLFYNKKELGGITAIKEKQIHNLMPMFYYNPHTFKSLCAAVAIHNWAYDSKDGTNEIKEILAELYGTETSEKLIKYL</sequence>
<evidence type="ECO:0000313" key="2">
    <source>
        <dbReference type="EMBL" id="PXV66351.1"/>
    </source>
</evidence>
<dbReference type="Gene3D" id="3.40.50.1980">
    <property type="entry name" value="Nitrogenase molybdenum iron protein domain"/>
    <property type="match status" value="2"/>
</dbReference>
<dbReference type="PROSITE" id="PS51257">
    <property type="entry name" value="PROKAR_LIPOPROTEIN"/>
    <property type="match status" value="1"/>
</dbReference>
<gene>
    <name evidence="2" type="ORF">CLV62_105102</name>
</gene>
<dbReference type="Proteomes" id="UP000247973">
    <property type="component" value="Unassembled WGS sequence"/>
</dbReference>
<organism evidence="2 3">
    <name type="scientific">Dysgonomonas alginatilytica</name>
    <dbReference type="NCBI Taxonomy" id="1605892"/>
    <lineage>
        <taxon>Bacteria</taxon>
        <taxon>Pseudomonadati</taxon>
        <taxon>Bacteroidota</taxon>
        <taxon>Bacteroidia</taxon>
        <taxon>Bacteroidales</taxon>
        <taxon>Dysgonomonadaceae</taxon>
        <taxon>Dysgonomonas</taxon>
    </lineage>
</organism>
<dbReference type="AlphaFoldDB" id="A0A2V3PQS4"/>
<dbReference type="OrthoDB" id="9787830at2"/>
<evidence type="ECO:0000259" key="1">
    <source>
        <dbReference type="PROSITE" id="PS50983"/>
    </source>
</evidence>
<dbReference type="PANTHER" id="PTHR30535">
    <property type="entry name" value="VITAMIN B12-BINDING PROTEIN"/>
    <property type="match status" value="1"/>
</dbReference>
<dbReference type="RefSeq" id="WP_110310008.1">
    <property type="nucleotide sequence ID" value="NZ_QICL01000005.1"/>
</dbReference>
<accession>A0A2V3PQS4</accession>
<evidence type="ECO:0000313" key="3">
    <source>
        <dbReference type="Proteomes" id="UP000247973"/>
    </source>
</evidence>
<keyword evidence="3" id="KW-1185">Reference proteome</keyword>
<feature type="domain" description="Fe/B12 periplasmic-binding" evidence="1">
    <location>
        <begin position="50"/>
        <end position="311"/>
    </location>
</feature>
<dbReference type="Pfam" id="PF01497">
    <property type="entry name" value="Peripla_BP_2"/>
    <property type="match status" value="1"/>
</dbReference>
<reference evidence="2 3" key="1">
    <citation type="submission" date="2018-03" db="EMBL/GenBank/DDBJ databases">
        <title>Genomic Encyclopedia of Archaeal and Bacterial Type Strains, Phase II (KMG-II): from individual species to whole genera.</title>
        <authorList>
            <person name="Goeker M."/>
        </authorList>
    </citation>
    <scope>NUCLEOTIDE SEQUENCE [LARGE SCALE GENOMIC DNA]</scope>
    <source>
        <strain evidence="2 3">DSM 100214</strain>
    </source>
</reference>
<dbReference type="SUPFAM" id="SSF53807">
    <property type="entry name" value="Helical backbone' metal receptor"/>
    <property type="match status" value="1"/>
</dbReference>
<dbReference type="PROSITE" id="PS50983">
    <property type="entry name" value="FE_B12_PBP"/>
    <property type="match status" value="1"/>
</dbReference>
<name>A0A2V3PQS4_9BACT</name>
<dbReference type="EMBL" id="QICL01000005">
    <property type="protein sequence ID" value="PXV66351.1"/>
    <property type="molecule type" value="Genomic_DNA"/>
</dbReference>
<protein>
    <submittedName>
        <fullName evidence="2">Iron complex transport system substrate-binding protein</fullName>
    </submittedName>
</protein>
<dbReference type="InterPro" id="IPR050902">
    <property type="entry name" value="ABC_Transporter_SBP"/>
</dbReference>
<dbReference type="PANTHER" id="PTHR30535:SF34">
    <property type="entry name" value="MOLYBDATE-BINDING PROTEIN MOLA"/>
    <property type="match status" value="1"/>
</dbReference>
<comment type="caution">
    <text evidence="2">The sequence shown here is derived from an EMBL/GenBank/DDBJ whole genome shotgun (WGS) entry which is preliminary data.</text>
</comment>